<dbReference type="Pfam" id="PF20696">
    <property type="entry name" value="UbiD_C"/>
    <property type="match status" value="1"/>
</dbReference>
<dbReference type="InterPro" id="IPR049383">
    <property type="entry name" value="UbiD-like_N"/>
</dbReference>
<feature type="domain" description="3-octaprenyl-4-hydroxybenzoate carboxy-lyase-like N-terminal" evidence="2">
    <location>
        <begin position="22"/>
        <end position="100"/>
    </location>
</feature>
<dbReference type="GO" id="GO:0008694">
    <property type="term" value="F:4-hydroxy-3-polyprenylbenzoate decarboxylase activity"/>
    <property type="evidence" value="ECO:0007669"/>
    <property type="project" value="TreeGrafter"/>
</dbReference>
<sequence>MNKFSDLPIKLASSVRSLRDFLDLLESHDQCITWPDPVMPEPDIREICVASGQDVPGAPAILFDKIRGYPDKRLVTGVHGSWANLAILLGHPKNTTIKAMFYDIISRWGSEKAQLPRVKPDQAPVHEVRIERDINLYDILPLYRINDFDGGYYIGKANVVSRDPLDPDNFGKQNVGIYRIQPHGPDEFTLMSVPIHDMGRHMQAAEETGKPLKIAVMLGNHPAMAMFAATPIGYDESEYAYASAMMGSPIELTESGNGLDIQAHAEIVIEAEYIHGRREFEGPFGEFPGSYSGVRRAPVFKVTAVSHRKNPIFENIYIGRGWTEHDTLIGLNTSAPIYAVLKKEFPEVVAVNALYQHGLTGIISVKNRFAGFAKSVALRALSTPHGLMYLKNLIMVDADVDPFDLNQVMWALSVRTRASDIMVLNDMAMIMIDPAAVTPGKGHHLIIDATTHMPPDPIGGDVEIVSPPSGPAIDALAARIRALQGGN</sequence>
<dbReference type="InterPro" id="IPR049381">
    <property type="entry name" value="UbiD-like_C"/>
</dbReference>
<dbReference type="Pfam" id="PF20695">
    <property type="entry name" value="UbiD_N"/>
    <property type="match status" value="1"/>
</dbReference>
<dbReference type="InterPro" id="IPR002830">
    <property type="entry name" value="UbiD"/>
</dbReference>
<dbReference type="Pfam" id="PF01977">
    <property type="entry name" value="UbiD"/>
    <property type="match status" value="1"/>
</dbReference>
<organism evidence="4">
    <name type="scientific">uncultured bacterium UPO64</name>
    <dbReference type="NCBI Taxonomy" id="1776983"/>
    <lineage>
        <taxon>Bacteria</taxon>
        <taxon>environmental samples</taxon>
    </lineage>
</organism>
<protein>
    <submittedName>
        <fullName evidence="4">UbiD family decarboxylase</fullName>
    </submittedName>
</protein>
<dbReference type="GO" id="GO:0006744">
    <property type="term" value="P:ubiquinone biosynthetic process"/>
    <property type="evidence" value="ECO:0007669"/>
    <property type="project" value="TreeGrafter"/>
</dbReference>
<feature type="domain" description="3-octaprenyl-4-hydroxybenzoate carboxy-lyase-like C-terminal" evidence="3">
    <location>
        <begin position="327"/>
        <end position="449"/>
    </location>
</feature>
<dbReference type="NCBIfam" id="TIGR00148">
    <property type="entry name" value="UbiD family decarboxylase"/>
    <property type="match status" value="1"/>
</dbReference>
<accession>A0A126SYR3</accession>
<reference evidence="4" key="1">
    <citation type="journal article" date="2016" name="Appl. Environ. Microbiol.">
        <title>Functional Metagenomics of a Biostimulated Petroleum-Contaminated Soil Reveals an Extraordinary Diversity of Extradiol Dioxygenases.</title>
        <authorList>
            <person name="Terron-Gonzalez L."/>
            <person name="Martin-Cabello G."/>
            <person name="Ferrer M."/>
            <person name="Santero E."/>
        </authorList>
    </citation>
    <scope>NUCLEOTIDE SEQUENCE</scope>
</reference>
<dbReference type="PANTHER" id="PTHR30108:SF17">
    <property type="entry name" value="FERULIC ACID DECARBOXYLASE 1"/>
    <property type="match status" value="1"/>
</dbReference>
<proteinExistence type="predicted"/>
<dbReference type="Gene3D" id="3.40.1670.10">
    <property type="entry name" value="UbiD C-terminal domain-like"/>
    <property type="match status" value="1"/>
</dbReference>
<evidence type="ECO:0000313" key="4">
    <source>
        <dbReference type="EMBL" id="AMK59461.1"/>
    </source>
</evidence>
<dbReference type="EMBL" id="KU144986">
    <property type="protein sequence ID" value="AMK59461.1"/>
    <property type="molecule type" value="Genomic_DNA"/>
</dbReference>
<evidence type="ECO:0000259" key="3">
    <source>
        <dbReference type="Pfam" id="PF20696"/>
    </source>
</evidence>
<evidence type="ECO:0000259" key="2">
    <source>
        <dbReference type="Pfam" id="PF20695"/>
    </source>
</evidence>
<name>A0A126SYR3_9BACT</name>
<evidence type="ECO:0000259" key="1">
    <source>
        <dbReference type="Pfam" id="PF01977"/>
    </source>
</evidence>
<feature type="domain" description="3-octaprenyl-4-hydroxybenzoate carboxy-lyase-like Rift-related" evidence="1">
    <location>
        <begin position="118"/>
        <end position="320"/>
    </location>
</feature>
<dbReference type="InterPro" id="IPR053417">
    <property type="entry name" value="PAD_UbiD-like"/>
</dbReference>
<dbReference type="PANTHER" id="PTHR30108">
    <property type="entry name" value="3-OCTAPRENYL-4-HYDROXYBENZOATE CARBOXY-LYASE-RELATED"/>
    <property type="match status" value="1"/>
</dbReference>
<dbReference type="GO" id="GO:0005829">
    <property type="term" value="C:cytosol"/>
    <property type="evidence" value="ECO:0007669"/>
    <property type="project" value="TreeGrafter"/>
</dbReference>
<dbReference type="SUPFAM" id="SSF143968">
    <property type="entry name" value="UbiD C-terminal domain-like"/>
    <property type="match status" value="1"/>
</dbReference>
<dbReference type="SUPFAM" id="SSF50475">
    <property type="entry name" value="FMN-binding split barrel"/>
    <property type="match status" value="1"/>
</dbReference>
<dbReference type="NCBIfam" id="NF041204">
    <property type="entry name" value="VdcC"/>
    <property type="match status" value="1"/>
</dbReference>
<dbReference type="InterPro" id="IPR048304">
    <property type="entry name" value="UbiD_Rift_dom"/>
</dbReference>
<dbReference type="AlphaFoldDB" id="A0A126SYR3"/>